<dbReference type="HAMAP" id="MF_00165">
    <property type="entry name" value="Thymidylate_kinase"/>
    <property type="match status" value="1"/>
</dbReference>
<keyword evidence="4 8" id="KW-0547">Nucleotide-binding</keyword>
<evidence type="ECO:0000256" key="6">
    <source>
        <dbReference type="ARBA" id="ARBA00022840"/>
    </source>
</evidence>
<dbReference type="PANTHER" id="PTHR10344">
    <property type="entry name" value="THYMIDYLATE KINASE"/>
    <property type="match status" value="1"/>
</dbReference>
<feature type="binding site" evidence="8">
    <location>
        <begin position="7"/>
        <end position="14"/>
    </location>
    <ligand>
        <name>ATP</name>
        <dbReference type="ChEBI" id="CHEBI:30616"/>
    </ligand>
</feature>
<dbReference type="EMBL" id="CP016757">
    <property type="protein sequence ID" value="ANZ45292.1"/>
    <property type="molecule type" value="Genomic_DNA"/>
</dbReference>
<dbReference type="AlphaFoldDB" id="A0A1B2I5Q0"/>
<evidence type="ECO:0000256" key="7">
    <source>
        <dbReference type="ARBA" id="ARBA00048743"/>
    </source>
</evidence>
<dbReference type="GO" id="GO:0006233">
    <property type="term" value="P:dTDP biosynthetic process"/>
    <property type="evidence" value="ECO:0007669"/>
    <property type="project" value="InterPro"/>
</dbReference>
<evidence type="ECO:0000313" key="9">
    <source>
        <dbReference type="EMBL" id="ANZ45292.1"/>
    </source>
</evidence>
<evidence type="ECO:0000256" key="3">
    <source>
        <dbReference type="ARBA" id="ARBA00022727"/>
    </source>
</evidence>
<dbReference type="GeneID" id="83058089"/>
<evidence type="ECO:0000256" key="5">
    <source>
        <dbReference type="ARBA" id="ARBA00022777"/>
    </source>
</evidence>
<name>A0A1B2I5Q0_9BACT</name>
<gene>
    <name evidence="8" type="primary">tmk</name>
    <name evidence="9" type="ORF">BED41_09540</name>
</gene>
<comment type="function">
    <text evidence="8">Phosphorylation of dTMP to form dTDP in both de novo and salvage pathways of dTTP synthesis.</text>
</comment>
<dbReference type="GO" id="GO:0006227">
    <property type="term" value="P:dUDP biosynthetic process"/>
    <property type="evidence" value="ECO:0007669"/>
    <property type="project" value="TreeGrafter"/>
</dbReference>
<dbReference type="Pfam" id="PF02223">
    <property type="entry name" value="Thymidylate_kin"/>
    <property type="match status" value="1"/>
</dbReference>
<evidence type="ECO:0000313" key="10">
    <source>
        <dbReference type="Proteomes" id="UP000093044"/>
    </source>
</evidence>
<keyword evidence="10" id="KW-1185">Reference proteome</keyword>
<reference evidence="9" key="1">
    <citation type="submission" date="2016-08" db="EMBL/GenBank/DDBJ databases">
        <title>Complete genome of Cloacibacillus porcorum.</title>
        <authorList>
            <person name="Looft T."/>
            <person name="Bayles D.O."/>
            <person name="Alt D.P."/>
        </authorList>
    </citation>
    <scope>NUCLEOTIDE SEQUENCE [LARGE SCALE GENOMIC DNA]</scope>
    <source>
        <strain evidence="9">CL-84</strain>
    </source>
</reference>
<dbReference type="EC" id="2.7.4.9" evidence="8"/>
<dbReference type="GO" id="GO:0005829">
    <property type="term" value="C:cytosol"/>
    <property type="evidence" value="ECO:0007669"/>
    <property type="project" value="TreeGrafter"/>
</dbReference>
<dbReference type="InterPro" id="IPR027417">
    <property type="entry name" value="P-loop_NTPase"/>
</dbReference>
<dbReference type="SUPFAM" id="SSF52540">
    <property type="entry name" value="P-loop containing nucleoside triphosphate hydrolases"/>
    <property type="match status" value="1"/>
</dbReference>
<keyword evidence="6 8" id="KW-0067">ATP-binding</keyword>
<comment type="similarity">
    <text evidence="1 8">Belongs to the thymidylate kinase family.</text>
</comment>
<dbReference type="PANTHER" id="PTHR10344:SF4">
    <property type="entry name" value="UMP-CMP KINASE 2, MITOCHONDRIAL"/>
    <property type="match status" value="1"/>
</dbReference>
<dbReference type="InterPro" id="IPR018095">
    <property type="entry name" value="Thymidylate_kin_CS"/>
</dbReference>
<dbReference type="Proteomes" id="UP000093044">
    <property type="component" value="Chromosome"/>
</dbReference>
<organism evidence="9 10">
    <name type="scientific">Cloacibacillus porcorum</name>
    <dbReference type="NCBI Taxonomy" id="1197717"/>
    <lineage>
        <taxon>Bacteria</taxon>
        <taxon>Thermotogati</taxon>
        <taxon>Synergistota</taxon>
        <taxon>Synergistia</taxon>
        <taxon>Synergistales</taxon>
        <taxon>Synergistaceae</taxon>
        <taxon>Cloacibacillus</taxon>
    </lineage>
</organism>
<comment type="catalytic activity">
    <reaction evidence="7 8">
        <text>dTMP + ATP = dTDP + ADP</text>
        <dbReference type="Rhea" id="RHEA:13517"/>
        <dbReference type="ChEBI" id="CHEBI:30616"/>
        <dbReference type="ChEBI" id="CHEBI:58369"/>
        <dbReference type="ChEBI" id="CHEBI:63528"/>
        <dbReference type="ChEBI" id="CHEBI:456216"/>
        <dbReference type="EC" id="2.7.4.9"/>
    </reaction>
</comment>
<dbReference type="RefSeq" id="WP_066745310.1">
    <property type="nucleotide sequence ID" value="NZ_CALCLR010000081.1"/>
</dbReference>
<dbReference type="Gene3D" id="3.40.50.300">
    <property type="entry name" value="P-loop containing nucleotide triphosphate hydrolases"/>
    <property type="match status" value="1"/>
</dbReference>
<keyword evidence="3 8" id="KW-0545">Nucleotide biosynthesis</keyword>
<dbReference type="InterPro" id="IPR039430">
    <property type="entry name" value="Thymidylate_kin-like_dom"/>
</dbReference>
<dbReference type="PROSITE" id="PS01331">
    <property type="entry name" value="THYMIDYLATE_KINASE"/>
    <property type="match status" value="1"/>
</dbReference>
<protein>
    <recommendedName>
        <fullName evidence="8">Thymidylate kinase</fullName>
        <ecNumber evidence="8">2.7.4.9</ecNumber>
    </recommendedName>
    <alternativeName>
        <fullName evidence="8">dTMP kinase</fullName>
    </alternativeName>
</protein>
<evidence type="ECO:0000256" key="8">
    <source>
        <dbReference type="HAMAP-Rule" id="MF_00165"/>
    </source>
</evidence>
<dbReference type="KEGG" id="cpor:BED41_09540"/>
<dbReference type="GO" id="GO:0006235">
    <property type="term" value="P:dTTP biosynthetic process"/>
    <property type="evidence" value="ECO:0007669"/>
    <property type="project" value="UniProtKB-UniRule"/>
</dbReference>
<dbReference type="InterPro" id="IPR018094">
    <property type="entry name" value="Thymidylate_kinase"/>
</dbReference>
<dbReference type="STRING" id="1197717.BED41_09540"/>
<proteinExistence type="inferred from homology"/>
<sequence>MFITFEGIDGCGKSTQARLLFELLNKEGGAVLTREPGGWEGGGTLRDIVLSGDLRHPWSELFLFMLDRTEHAARVIGPAISEGRHVVCERYHDSTLAYQVWGRGMPFEPLRDMAKLAALPEPDVTLFFKIKPALALSRVGKRGKPDSFEREGLAFMEKIDRGYRSLAEMEPRRWAVIECGDRNPAEIFAQVKDVLAERGLPL</sequence>
<evidence type="ECO:0000256" key="2">
    <source>
        <dbReference type="ARBA" id="ARBA00022679"/>
    </source>
</evidence>
<dbReference type="GO" id="GO:0004798">
    <property type="term" value="F:dTMP kinase activity"/>
    <property type="evidence" value="ECO:0007669"/>
    <property type="project" value="UniProtKB-UniRule"/>
</dbReference>
<dbReference type="NCBIfam" id="TIGR00041">
    <property type="entry name" value="DTMP_kinase"/>
    <property type="match status" value="1"/>
</dbReference>
<keyword evidence="5 8" id="KW-0418">Kinase</keyword>
<dbReference type="CDD" id="cd01672">
    <property type="entry name" value="TMPK"/>
    <property type="match status" value="1"/>
</dbReference>
<dbReference type="GO" id="GO:0005524">
    <property type="term" value="F:ATP binding"/>
    <property type="evidence" value="ECO:0007669"/>
    <property type="project" value="UniProtKB-UniRule"/>
</dbReference>
<evidence type="ECO:0000256" key="4">
    <source>
        <dbReference type="ARBA" id="ARBA00022741"/>
    </source>
</evidence>
<accession>A0A1B2I5Q0</accession>
<keyword evidence="2 8" id="KW-0808">Transferase</keyword>
<evidence type="ECO:0000256" key="1">
    <source>
        <dbReference type="ARBA" id="ARBA00009776"/>
    </source>
</evidence>